<dbReference type="RefSeq" id="WP_160223949.1">
    <property type="nucleotide sequence ID" value="NZ_CP029149.1"/>
</dbReference>
<proteinExistence type="predicted"/>
<reference evidence="1 2" key="1">
    <citation type="submission" date="2018-04" db="EMBL/GenBank/DDBJ databases">
        <title>Characteristic and Complete Genome Sequencing of A Novel Member of Infective Endocarditis Causative Bacteria: Bergeyella cardium QL-PH.</title>
        <authorList>
            <person name="Pan H."/>
            <person name="Sun E."/>
            <person name="Zhang Y."/>
        </authorList>
    </citation>
    <scope>NUCLEOTIDE SEQUENCE [LARGE SCALE GENOMIC DNA]</scope>
    <source>
        <strain evidence="1 2">HPQL</strain>
    </source>
</reference>
<evidence type="ECO:0000313" key="1">
    <source>
        <dbReference type="EMBL" id="QHN64935.1"/>
    </source>
</evidence>
<organism evidence="1 2">
    <name type="scientific">Bergeyella cardium</name>
    <dbReference type="NCBI Taxonomy" id="1585976"/>
    <lineage>
        <taxon>Bacteria</taxon>
        <taxon>Pseudomonadati</taxon>
        <taxon>Bacteroidota</taxon>
        <taxon>Flavobacteriia</taxon>
        <taxon>Flavobacteriales</taxon>
        <taxon>Weeksellaceae</taxon>
        <taxon>Bergeyella</taxon>
    </lineage>
</organism>
<keyword evidence="2" id="KW-1185">Reference proteome</keyword>
<protein>
    <submittedName>
        <fullName evidence="1">Uncharacterized protein</fullName>
    </submittedName>
</protein>
<dbReference type="Proteomes" id="UP000464318">
    <property type="component" value="Chromosome"/>
</dbReference>
<sequence length="291" mass="31914">MKALKFFILVSIGLVLSSCSMEDEINVQEITSKNVIAEIKATGAKGIPFPEGSKATTLGSKDFVKITLPEDVYYVIKDEEGNVSRVSTLGIRCKCLKGAGCSPGTYDGRYFCTAELGACSLCEVHAGLIESLSAKGEQKEVQIVGVMDEREDKFGAYAKRGGFGQIEREKEPTIQYGITEDFFKCKEVHEALMELYSAVYRTHYDEEIPDFIKSNSDTIPSDHVYIRASLFGNTVFLPTPKELAIEAGLEMVDDISKIHCTCSQGTGCTKDRVYVVVFCNAGNCSDCTMSK</sequence>
<dbReference type="AlphaFoldDB" id="A0A6P1QTC0"/>
<evidence type="ECO:0000313" key="2">
    <source>
        <dbReference type="Proteomes" id="UP000464318"/>
    </source>
</evidence>
<name>A0A6P1QTC0_9FLAO</name>
<dbReference type="EMBL" id="CP029149">
    <property type="protein sequence ID" value="QHN64935.1"/>
    <property type="molecule type" value="Genomic_DNA"/>
</dbReference>
<gene>
    <name evidence="1" type="ORF">DBX24_03005</name>
</gene>
<accession>A0A6P1QTC0</accession>
<dbReference type="KEGG" id="bcad:DBX24_03005"/>
<dbReference type="PROSITE" id="PS51257">
    <property type="entry name" value="PROKAR_LIPOPROTEIN"/>
    <property type="match status" value="1"/>
</dbReference>